<sequence length="988" mass="111818">MSICLGPRRILQGHSLFQARRHAFPLPLTPFRLSFGGPRLEFHSSARNDDQQPSALPNRKPCPVPPGLRKDPTEWIKHLEKFIPQRNLDKSSTTAGTMEQKSEQKECEAILELLYQAREQLGFDLLTILGFKLDRWQDFHAIVNKLLNFTNENRPRARREQLPSNIRWASLGSFDDLSSDTLRSIEPSDIKYGDDDIHASSFNTYLEGSNLHNQLRNPDRRPEVMSELWQSLGIFILEAADLPTEEGFLVMSHFYRVVAHLHHLDMIPPQVYKYVPKRDPALPNRPPGMYLLSYPIMSVLSDAAWEAAATQDAIDGAEPGTTPYIPPLTYKSKQLGFGIWLEFVLWCCVEEGCAVGATWILQMSRNRSKTWSIKSWAALCQTNGSIDPLKMSHYDTWAECGELSNERSAGRSHRPFLGMGERTITKEVVISIMDGLINSLEVETGTQGDSFRFVWVRLGLLRALLGRNKLSLSQEDLTYLIVRILETEAIIPEIKPQSLELLLNQASYIHPQEQLAHSSSPGLENAHQQEYHPANSLVVLGLYQYALNIYASSGNISGTIDVFERLLGDVDPKKVAEVRDSVLDPKYCIMAHRVRQTVHSHFRNSKSASQSQNFELPPVSWALLLDTLTSSRLYRLADWVTDSCAEALKMSTSRTREGALITDSLIRLATATKNHQLYSNAIKRLRFPLERQTLILMLNWRIGECNWTGAVELLHYLRDAKLSQWDVENITSLGAMIIRLENWQSSTDQSELDPTLAKSQAETLGLANTLLVDSLNGKFNQHYSYANGLRVPEATLNRLYRVFSSIPGSLSRVCHEVQLQWSRPFEPDYYIPSYAFNQLLVAVVDTQGSLAGKRLWDKVCIDPLLMVNPTRNRKQQTIKTRLPFNSRSIYPKKTPLVSPDLTTVRIIANAALEEQKSLQQRGHYPIYSATEPLTSEKYTAESVGSVLAWSARAYERLGLSPREINRELDGYPTQKATRPTDVPPSALV</sequence>
<dbReference type="OMA" id="WLELILW"/>
<dbReference type="OrthoDB" id="5341924at2759"/>
<evidence type="ECO:0000256" key="1">
    <source>
        <dbReference type="SAM" id="MobiDB-lite"/>
    </source>
</evidence>
<reference evidence="3" key="1">
    <citation type="journal article" date="2012" name="MBio">
        <title>Comparative genome analysis of Trichophyton rubrum and related dermatophytes reveals candidate genes involved in infection.</title>
        <authorList>
            <person name="Martinez D.A."/>
            <person name="Oliver B.G."/>
            <person name="Graeser Y."/>
            <person name="Goldberg J.M."/>
            <person name="Li W."/>
            <person name="Martinez-Rossi N.M."/>
            <person name="Monod M."/>
            <person name="Shelest E."/>
            <person name="Barton R.C."/>
            <person name="Birch E."/>
            <person name="Brakhage A.A."/>
            <person name="Chen Z."/>
            <person name="Gurr S.J."/>
            <person name="Heiman D."/>
            <person name="Heitman J."/>
            <person name="Kosti I."/>
            <person name="Rossi A."/>
            <person name="Saif S."/>
            <person name="Samalova M."/>
            <person name="Saunders C.W."/>
            <person name="Shea T."/>
            <person name="Summerbell R.C."/>
            <person name="Xu J."/>
            <person name="Young S."/>
            <person name="Zeng Q."/>
            <person name="Birren B.W."/>
            <person name="Cuomo C.A."/>
            <person name="White T.C."/>
        </authorList>
    </citation>
    <scope>NUCLEOTIDE SEQUENCE [LARGE SCALE GENOMIC DNA]</scope>
    <source>
        <strain evidence="3">ATCC MYA-4605 / CBS 113480</strain>
    </source>
</reference>
<dbReference type="RefSeq" id="XP_002850626.1">
    <property type="nucleotide sequence ID" value="XM_002850580.1"/>
</dbReference>
<dbReference type="eggNOG" id="ENOG502SKSN">
    <property type="taxonomic scope" value="Eukaryota"/>
</dbReference>
<dbReference type="Proteomes" id="UP000002035">
    <property type="component" value="Unassembled WGS sequence"/>
</dbReference>
<dbReference type="HOGENOM" id="CLU_007381_1_0_1"/>
<dbReference type="VEuPathDB" id="FungiDB:MCYG_00730"/>
<feature type="region of interest" description="Disordered" evidence="1">
    <location>
        <begin position="43"/>
        <end position="70"/>
    </location>
</feature>
<gene>
    <name evidence="2" type="ORF">MCYG_00730</name>
</gene>
<keyword evidence="3" id="KW-1185">Reference proteome</keyword>
<accession>C5FDP6</accession>
<protein>
    <submittedName>
        <fullName evidence="2">Uncharacterized protein</fullName>
    </submittedName>
</protein>
<name>C5FDP6_ARTOC</name>
<evidence type="ECO:0000313" key="3">
    <source>
        <dbReference type="Proteomes" id="UP000002035"/>
    </source>
</evidence>
<dbReference type="AlphaFoldDB" id="C5FDP6"/>
<dbReference type="STRING" id="554155.C5FDP6"/>
<feature type="region of interest" description="Disordered" evidence="1">
    <location>
        <begin position="965"/>
        <end position="988"/>
    </location>
</feature>
<evidence type="ECO:0000313" key="2">
    <source>
        <dbReference type="EMBL" id="EEQ27842.1"/>
    </source>
</evidence>
<organism evidence="2 3">
    <name type="scientific">Arthroderma otae (strain ATCC MYA-4605 / CBS 113480)</name>
    <name type="common">Microsporum canis</name>
    <dbReference type="NCBI Taxonomy" id="554155"/>
    <lineage>
        <taxon>Eukaryota</taxon>
        <taxon>Fungi</taxon>
        <taxon>Dikarya</taxon>
        <taxon>Ascomycota</taxon>
        <taxon>Pezizomycotina</taxon>
        <taxon>Eurotiomycetes</taxon>
        <taxon>Eurotiomycetidae</taxon>
        <taxon>Onygenales</taxon>
        <taxon>Arthrodermataceae</taxon>
        <taxon>Microsporum</taxon>
    </lineage>
</organism>
<proteinExistence type="predicted"/>
<dbReference type="EMBL" id="DS995701">
    <property type="protein sequence ID" value="EEQ27842.1"/>
    <property type="molecule type" value="Genomic_DNA"/>
</dbReference>
<dbReference type="GeneID" id="9223522"/>